<organism evidence="3 4">
    <name type="scientific">Steroidobacter denitrificans</name>
    <dbReference type="NCBI Taxonomy" id="465721"/>
    <lineage>
        <taxon>Bacteria</taxon>
        <taxon>Pseudomonadati</taxon>
        <taxon>Pseudomonadota</taxon>
        <taxon>Gammaproteobacteria</taxon>
        <taxon>Steroidobacterales</taxon>
        <taxon>Steroidobacteraceae</taxon>
        <taxon>Steroidobacter</taxon>
    </lineage>
</organism>
<name>A0A127F5A0_STEDE</name>
<dbReference type="STRING" id="465721.ACG33_00600"/>
<feature type="transmembrane region" description="Helical" evidence="2">
    <location>
        <begin position="110"/>
        <end position="128"/>
    </location>
</feature>
<feature type="compositionally biased region" description="Basic and acidic residues" evidence="1">
    <location>
        <begin position="35"/>
        <end position="48"/>
    </location>
</feature>
<dbReference type="Proteomes" id="UP000070250">
    <property type="component" value="Chromosome"/>
</dbReference>
<evidence type="ECO:0008006" key="5">
    <source>
        <dbReference type="Google" id="ProtNLM"/>
    </source>
</evidence>
<keyword evidence="2" id="KW-0812">Transmembrane</keyword>
<proteinExistence type="predicted"/>
<accession>A0A127F5A0</accession>
<evidence type="ECO:0000256" key="1">
    <source>
        <dbReference type="SAM" id="MobiDB-lite"/>
    </source>
</evidence>
<gene>
    <name evidence="3" type="ORF">ACG33_00600</name>
</gene>
<dbReference type="EMBL" id="CP011971">
    <property type="protein sequence ID" value="AMN45626.1"/>
    <property type="molecule type" value="Genomic_DNA"/>
</dbReference>
<dbReference type="AlphaFoldDB" id="A0A127F5A0"/>
<sequence length="170" mass="18849">MVNRCDHESSQGPGEHAGLVRPQPEIDTGTRRAPSRKEWDAVARRDATEDAGPDLADEALADAWQRRARSVFDDGVERVDARIRSKLTQARYAAVDELRKHAACRRLPRLPVAGLTVAAVAAVAVLVWNEGSPGFMPGELPLEDMELVAEVDSLEMLQDVEFYAWLGYQR</sequence>
<reference evidence="3 4" key="1">
    <citation type="submission" date="2015-06" db="EMBL/GenBank/DDBJ databases">
        <title>A Comprehensive Approach to Explore the Metabolic and Phylogenetic Diversity of Bacterial Steroid Degradation in the Environment: Testosterone as an Example.</title>
        <authorList>
            <person name="Yang F.-C."/>
            <person name="Chen Y.-L."/>
            <person name="Yu C.-P."/>
            <person name="Tang S.-L."/>
            <person name="Wang P.-H."/>
            <person name="Ismail W."/>
            <person name="Wang C.-H."/>
            <person name="Yang C.-Y."/>
            <person name="Chiang Y.-R."/>
        </authorList>
    </citation>
    <scope>NUCLEOTIDE SEQUENCE [LARGE SCALE GENOMIC DNA]</scope>
    <source>
        <strain evidence="3 4">DSM 18526</strain>
    </source>
</reference>
<keyword evidence="4" id="KW-1185">Reference proteome</keyword>
<evidence type="ECO:0000313" key="4">
    <source>
        <dbReference type="Proteomes" id="UP000070250"/>
    </source>
</evidence>
<dbReference type="KEGG" id="sdf:ACG33_00600"/>
<protein>
    <recommendedName>
        <fullName evidence="5">DUF3619 family protein</fullName>
    </recommendedName>
</protein>
<keyword evidence="2" id="KW-1133">Transmembrane helix</keyword>
<evidence type="ECO:0000256" key="2">
    <source>
        <dbReference type="SAM" id="Phobius"/>
    </source>
</evidence>
<feature type="region of interest" description="Disordered" evidence="1">
    <location>
        <begin position="1"/>
        <end position="54"/>
    </location>
</feature>
<keyword evidence="2" id="KW-0472">Membrane</keyword>
<evidence type="ECO:0000313" key="3">
    <source>
        <dbReference type="EMBL" id="AMN45626.1"/>
    </source>
</evidence>
<dbReference type="OrthoDB" id="9877790at2"/>
<dbReference type="RefSeq" id="WP_066917892.1">
    <property type="nucleotide sequence ID" value="NZ_CP011971.1"/>
</dbReference>